<protein>
    <submittedName>
        <fullName evidence="1">Uncharacterized protein</fullName>
    </submittedName>
</protein>
<dbReference type="EMBL" id="JBAMMX010000023">
    <property type="protein sequence ID" value="KAK6916888.1"/>
    <property type="molecule type" value="Genomic_DNA"/>
</dbReference>
<evidence type="ECO:0000313" key="1">
    <source>
        <dbReference type="EMBL" id="KAK6916888.1"/>
    </source>
</evidence>
<comment type="caution">
    <text evidence="1">The sequence shown here is derived from an EMBL/GenBank/DDBJ whole genome shotgun (WGS) entry which is preliminary data.</text>
</comment>
<reference evidence="1 2" key="1">
    <citation type="submission" date="2023-12" db="EMBL/GenBank/DDBJ databases">
        <title>A high-quality genome assembly for Dillenia turbinata (Dilleniales).</title>
        <authorList>
            <person name="Chanderbali A."/>
        </authorList>
    </citation>
    <scope>NUCLEOTIDE SEQUENCE [LARGE SCALE GENOMIC DNA]</scope>
    <source>
        <strain evidence="1">LSX21</strain>
        <tissue evidence="1">Leaf</tissue>
    </source>
</reference>
<proteinExistence type="predicted"/>
<dbReference type="AlphaFoldDB" id="A0AAN8UVY3"/>
<organism evidence="1 2">
    <name type="scientific">Dillenia turbinata</name>
    <dbReference type="NCBI Taxonomy" id="194707"/>
    <lineage>
        <taxon>Eukaryota</taxon>
        <taxon>Viridiplantae</taxon>
        <taxon>Streptophyta</taxon>
        <taxon>Embryophyta</taxon>
        <taxon>Tracheophyta</taxon>
        <taxon>Spermatophyta</taxon>
        <taxon>Magnoliopsida</taxon>
        <taxon>eudicotyledons</taxon>
        <taxon>Gunneridae</taxon>
        <taxon>Pentapetalae</taxon>
        <taxon>Dilleniales</taxon>
        <taxon>Dilleniaceae</taxon>
        <taxon>Dillenia</taxon>
    </lineage>
</organism>
<keyword evidence="2" id="KW-1185">Reference proteome</keyword>
<name>A0AAN8UVY3_9MAGN</name>
<accession>A0AAN8UVY3</accession>
<dbReference type="Proteomes" id="UP001370490">
    <property type="component" value="Unassembled WGS sequence"/>
</dbReference>
<evidence type="ECO:0000313" key="2">
    <source>
        <dbReference type="Proteomes" id="UP001370490"/>
    </source>
</evidence>
<gene>
    <name evidence="1" type="ORF">RJ641_017639</name>
</gene>
<sequence>MVHQIFFPSSEKIINHNHTIASGNQTIHKVAPYESCSTSHDNPQSLPLQPQRNSSHTMMNLTWVMHNLLIQRPRHDLHRLSQSDDRVMNIEEREEKRWWRLQFRATYNGDRLLVLPFVLMTTRNRRRYWDIGLQGICVSVQKNSYSGQTFSRLLFGSPINVMRDRERFDEGGSKL</sequence>